<evidence type="ECO:0000313" key="10">
    <source>
        <dbReference type="EMBL" id="HGW91443.1"/>
    </source>
</evidence>
<dbReference type="AlphaFoldDB" id="A0A7C4Y5F7"/>
<evidence type="ECO:0000256" key="7">
    <source>
        <dbReference type="HAMAP-Rule" id="MF_00159"/>
    </source>
</evidence>
<dbReference type="NCBIfam" id="TIGR00612">
    <property type="entry name" value="ispG_gcpE"/>
    <property type="match status" value="1"/>
</dbReference>
<feature type="binding site" evidence="7">
    <location>
        <position position="303"/>
    </location>
    <ligand>
        <name>[4Fe-4S] cluster</name>
        <dbReference type="ChEBI" id="CHEBI:49883"/>
    </ligand>
</feature>
<organism evidence="10">
    <name type="scientific">candidate division WOR-3 bacterium</name>
    <dbReference type="NCBI Taxonomy" id="2052148"/>
    <lineage>
        <taxon>Bacteria</taxon>
        <taxon>Bacteria division WOR-3</taxon>
    </lineage>
</organism>
<dbReference type="InterPro" id="IPR045854">
    <property type="entry name" value="NO2/SO3_Rdtase_4Fe4S_sf"/>
</dbReference>
<reference evidence="10" key="1">
    <citation type="journal article" date="2020" name="mSystems">
        <title>Genome- and Community-Level Interaction Insights into Carbon Utilization and Element Cycling Functions of Hydrothermarchaeota in Hydrothermal Sediment.</title>
        <authorList>
            <person name="Zhou Z."/>
            <person name="Liu Y."/>
            <person name="Xu W."/>
            <person name="Pan J."/>
            <person name="Luo Z.H."/>
            <person name="Li M."/>
        </authorList>
    </citation>
    <scope>NUCLEOTIDE SEQUENCE [LARGE SCALE GENOMIC DNA]</scope>
    <source>
        <strain evidence="10">SpSt-780</strain>
    </source>
</reference>
<gene>
    <name evidence="7" type="primary">ispG</name>
    <name evidence="10" type="ORF">ENV67_02750</name>
</gene>
<dbReference type="GO" id="GO:0016114">
    <property type="term" value="P:terpenoid biosynthetic process"/>
    <property type="evidence" value="ECO:0007669"/>
    <property type="project" value="InterPro"/>
</dbReference>
<dbReference type="SUPFAM" id="SSF51717">
    <property type="entry name" value="Dihydropteroate synthetase-like"/>
    <property type="match status" value="1"/>
</dbReference>
<dbReference type="Gene3D" id="3.30.413.10">
    <property type="entry name" value="Sulfite Reductase Hemoprotein, domain 1"/>
    <property type="match status" value="1"/>
</dbReference>
<evidence type="ECO:0000256" key="6">
    <source>
        <dbReference type="ARBA" id="ARBA00023229"/>
    </source>
</evidence>
<name>A0A7C4Y5F7_UNCW3</name>
<keyword evidence="3 7" id="KW-0560">Oxidoreductase</keyword>
<dbReference type="GO" id="GO:0019288">
    <property type="term" value="P:isopentenyl diphosphate biosynthetic process, methylerythritol 4-phosphate pathway"/>
    <property type="evidence" value="ECO:0007669"/>
    <property type="project" value="UniProtKB-UniRule"/>
</dbReference>
<feature type="binding site" evidence="7">
    <location>
        <position position="264"/>
    </location>
    <ligand>
        <name>[4Fe-4S] cluster</name>
        <dbReference type="ChEBI" id="CHEBI:49883"/>
    </ligand>
</feature>
<dbReference type="FunFam" id="3.20.20.20:FF:000001">
    <property type="entry name" value="4-hydroxy-3-methylbut-2-en-1-yl diphosphate synthase (flavodoxin)"/>
    <property type="match status" value="1"/>
</dbReference>
<comment type="caution">
    <text evidence="10">The sequence shown here is derived from an EMBL/GenBank/DDBJ whole genome shotgun (WGS) entry which is preliminary data.</text>
</comment>
<keyword evidence="1 7" id="KW-0004">4Fe-4S</keyword>
<evidence type="ECO:0000259" key="8">
    <source>
        <dbReference type="Pfam" id="PF04551"/>
    </source>
</evidence>
<feature type="domain" description="IspG TIM-barrel" evidence="8">
    <location>
        <begin position="4"/>
        <end position="242"/>
    </location>
</feature>
<comment type="similarity">
    <text evidence="7">Belongs to the IspG family.</text>
</comment>
<dbReference type="Gene3D" id="3.20.20.20">
    <property type="entry name" value="Dihydropteroate synthase-like"/>
    <property type="match status" value="1"/>
</dbReference>
<dbReference type="InterPro" id="IPR058579">
    <property type="entry name" value="IspG_C"/>
</dbReference>
<dbReference type="Pfam" id="PF26540">
    <property type="entry name" value="GcpE_C"/>
    <property type="match status" value="1"/>
</dbReference>
<dbReference type="InterPro" id="IPR004588">
    <property type="entry name" value="IspG_bac-typ"/>
</dbReference>
<dbReference type="EC" id="1.17.7.3" evidence="7"/>
<dbReference type="GO" id="GO:0005506">
    <property type="term" value="F:iron ion binding"/>
    <property type="evidence" value="ECO:0007669"/>
    <property type="project" value="InterPro"/>
</dbReference>
<comment type="catalytic activity">
    <reaction evidence="7">
        <text>(2E)-4-hydroxy-3-methylbut-2-enyl diphosphate + oxidized [flavodoxin] + H2O + 2 H(+) = 2-C-methyl-D-erythritol 2,4-cyclic diphosphate + reduced [flavodoxin]</text>
        <dbReference type="Rhea" id="RHEA:43604"/>
        <dbReference type="Rhea" id="RHEA-COMP:10622"/>
        <dbReference type="Rhea" id="RHEA-COMP:10623"/>
        <dbReference type="ChEBI" id="CHEBI:15377"/>
        <dbReference type="ChEBI" id="CHEBI:15378"/>
        <dbReference type="ChEBI" id="CHEBI:57618"/>
        <dbReference type="ChEBI" id="CHEBI:58210"/>
        <dbReference type="ChEBI" id="CHEBI:58483"/>
        <dbReference type="ChEBI" id="CHEBI:128753"/>
        <dbReference type="EC" id="1.17.7.3"/>
    </reaction>
</comment>
<dbReference type="SUPFAM" id="SSF56014">
    <property type="entry name" value="Nitrite and sulphite reductase 4Fe-4S domain-like"/>
    <property type="match status" value="1"/>
</dbReference>
<keyword evidence="5 7" id="KW-0411">Iron-sulfur</keyword>
<dbReference type="PANTHER" id="PTHR30454:SF0">
    <property type="entry name" value="4-HYDROXY-3-METHYLBUT-2-EN-1-YL DIPHOSPHATE SYNTHASE (FERREDOXIN), CHLOROPLASTIC"/>
    <property type="match status" value="1"/>
</dbReference>
<dbReference type="InterPro" id="IPR016425">
    <property type="entry name" value="IspG_bac"/>
</dbReference>
<dbReference type="NCBIfam" id="NF001540">
    <property type="entry name" value="PRK00366.1"/>
    <property type="match status" value="1"/>
</dbReference>
<dbReference type="HAMAP" id="MF_00159">
    <property type="entry name" value="IspG"/>
    <property type="match status" value="1"/>
</dbReference>
<keyword evidence="6 7" id="KW-0414">Isoprene biosynthesis</keyword>
<evidence type="ECO:0000259" key="9">
    <source>
        <dbReference type="Pfam" id="PF26540"/>
    </source>
</evidence>
<accession>A0A7C4Y5F7</accession>
<dbReference type="InterPro" id="IPR058578">
    <property type="entry name" value="IspG_TIM"/>
</dbReference>
<dbReference type="PIRSF" id="PIRSF004640">
    <property type="entry name" value="IspG"/>
    <property type="match status" value="1"/>
</dbReference>
<comment type="function">
    <text evidence="7">Converts 2C-methyl-D-erythritol 2,4-cyclodiphosphate (ME-2,4cPP) into 1-hydroxy-2-methyl-2-(E)-butenyl 4-diphosphate.</text>
</comment>
<comment type="cofactor">
    <cofactor evidence="7">
        <name>[4Fe-4S] cluster</name>
        <dbReference type="ChEBI" id="CHEBI:49883"/>
    </cofactor>
    <text evidence="7">Binds 1 [4Fe-4S] cluster.</text>
</comment>
<dbReference type="EMBL" id="DTHG01000032">
    <property type="protein sequence ID" value="HGW91443.1"/>
    <property type="molecule type" value="Genomic_DNA"/>
</dbReference>
<sequence>MMKRKIRIGNLFIGGDEEIKVQSMTKSKTEDVRRVINEIRKLEEAGCEIVRVAIPDEEAANALKKIKRDTNIPIVADIHFDYKLALISIENGADKIRINPGNIGSEWKVREVVKACKERGIPIRVGVNSGSIRKDILKKYNGVNKDSMLAGIEEEIRILNDMDFHNIVLSAKATDLRLFIEANEEIDKRFDYPIHIGVTESGPVPDGIVKSSIGIGYLILKGIGNTIRVSLTESSVKEVEIAFLILSSTDKRRIFPEIISCPTCGRTEVDTMRLVKRLLPELRSIKKPLKVAIMGCSVNGPGEAKEADIGIAGGKGFYLLFRKGEIIREIKEDDVVKEFLKEIKKE</sequence>
<dbReference type="PANTHER" id="PTHR30454">
    <property type="entry name" value="4-HYDROXY-3-METHYLBUT-2-EN-1-YL DIPHOSPHATE SYNTHASE"/>
    <property type="match status" value="1"/>
</dbReference>
<dbReference type="InterPro" id="IPR011005">
    <property type="entry name" value="Dihydropteroate_synth-like_sf"/>
</dbReference>
<evidence type="ECO:0000256" key="1">
    <source>
        <dbReference type="ARBA" id="ARBA00022485"/>
    </source>
</evidence>
<evidence type="ECO:0000256" key="3">
    <source>
        <dbReference type="ARBA" id="ARBA00023002"/>
    </source>
</evidence>
<keyword evidence="4 7" id="KW-0408">Iron</keyword>
<comment type="pathway">
    <text evidence="7">Isoprenoid biosynthesis; isopentenyl diphosphate biosynthesis via DXP pathway; isopentenyl diphosphate from 1-deoxy-D-xylulose 5-phosphate: step 5/6.</text>
</comment>
<dbReference type="GO" id="GO:0046429">
    <property type="term" value="F:4-hydroxy-3-methylbut-2-en-1-yl diphosphate synthase activity (ferredoxin)"/>
    <property type="evidence" value="ECO:0007669"/>
    <property type="project" value="UniProtKB-UniRule"/>
</dbReference>
<feature type="binding site" evidence="7">
    <location>
        <position position="296"/>
    </location>
    <ligand>
        <name>[4Fe-4S] cluster</name>
        <dbReference type="ChEBI" id="CHEBI:49883"/>
    </ligand>
</feature>
<dbReference type="GO" id="GO:0051539">
    <property type="term" value="F:4 iron, 4 sulfur cluster binding"/>
    <property type="evidence" value="ECO:0007669"/>
    <property type="project" value="UniProtKB-UniRule"/>
</dbReference>
<evidence type="ECO:0000256" key="4">
    <source>
        <dbReference type="ARBA" id="ARBA00023004"/>
    </source>
</evidence>
<proteinExistence type="inferred from homology"/>
<keyword evidence="2 7" id="KW-0479">Metal-binding</keyword>
<feature type="binding site" evidence="7">
    <location>
        <position position="261"/>
    </location>
    <ligand>
        <name>[4Fe-4S] cluster</name>
        <dbReference type="ChEBI" id="CHEBI:49883"/>
    </ligand>
</feature>
<dbReference type="GO" id="GO:0141197">
    <property type="term" value="F:4-hydroxy-3-methylbut-2-enyl-diphosphate synthase activity (flavodoxin)"/>
    <property type="evidence" value="ECO:0007669"/>
    <property type="project" value="UniProtKB-EC"/>
</dbReference>
<evidence type="ECO:0000256" key="2">
    <source>
        <dbReference type="ARBA" id="ARBA00022723"/>
    </source>
</evidence>
<dbReference type="UniPathway" id="UPA00056">
    <property type="reaction ID" value="UER00096"/>
</dbReference>
<dbReference type="Pfam" id="PF04551">
    <property type="entry name" value="GcpE"/>
    <property type="match status" value="1"/>
</dbReference>
<evidence type="ECO:0000256" key="5">
    <source>
        <dbReference type="ARBA" id="ARBA00023014"/>
    </source>
</evidence>
<feature type="domain" description="IspG C-terminal" evidence="9">
    <location>
        <begin position="257"/>
        <end position="345"/>
    </location>
</feature>
<protein>
    <recommendedName>
        <fullName evidence="7">4-hydroxy-3-methylbut-2-en-1-yl diphosphate synthase (flavodoxin)</fullName>
        <ecNumber evidence="7">1.17.7.3</ecNumber>
    </recommendedName>
    <alternativeName>
        <fullName evidence="7">1-hydroxy-2-methyl-2-(E)-butenyl 4-diphosphate synthase</fullName>
    </alternativeName>
</protein>